<gene>
    <name evidence="1" type="ORF">SPIL2461_LOCUS10616</name>
</gene>
<name>A0A812RCL0_SYMPI</name>
<evidence type="ECO:0000313" key="2">
    <source>
        <dbReference type="Proteomes" id="UP000649617"/>
    </source>
</evidence>
<keyword evidence="2" id="KW-1185">Reference proteome</keyword>
<sequence>MSEGRDLQGYRGLAVLKLEFAESGGLVFDLRETKAQQVVYELGRRMAQRRISERIDDVRIDDEGAAWRSV</sequence>
<dbReference type="Proteomes" id="UP000649617">
    <property type="component" value="Unassembled WGS sequence"/>
</dbReference>
<dbReference type="EMBL" id="CAJNIZ010020001">
    <property type="protein sequence ID" value="CAE7434638.1"/>
    <property type="molecule type" value="Genomic_DNA"/>
</dbReference>
<proteinExistence type="predicted"/>
<evidence type="ECO:0000313" key="1">
    <source>
        <dbReference type="EMBL" id="CAE7434638.1"/>
    </source>
</evidence>
<protein>
    <submittedName>
        <fullName evidence="1">Uncharacterized protein</fullName>
    </submittedName>
</protein>
<comment type="caution">
    <text evidence="1">The sequence shown here is derived from an EMBL/GenBank/DDBJ whole genome shotgun (WGS) entry which is preliminary data.</text>
</comment>
<reference evidence="1" key="1">
    <citation type="submission" date="2021-02" db="EMBL/GenBank/DDBJ databases">
        <authorList>
            <person name="Dougan E. K."/>
            <person name="Rhodes N."/>
            <person name="Thang M."/>
            <person name="Chan C."/>
        </authorList>
    </citation>
    <scope>NUCLEOTIDE SEQUENCE</scope>
</reference>
<dbReference type="AlphaFoldDB" id="A0A812RCL0"/>
<organism evidence="1 2">
    <name type="scientific">Symbiodinium pilosum</name>
    <name type="common">Dinoflagellate</name>
    <dbReference type="NCBI Taxonomy" id="2952"/>
    <lineage>
        <taxon>Eukaryota</taxon>
        <taxon>Sar</taxon>
        <taxon>Alveolata</taxon>
        <taxon>Dinophyceae</taxon>
        <taxon>Suessiales</taxon>
        <taxon>Symbiodiniaceae</taxon>
        <taxon>Symbiodinium</taxon>
    </lineage>
</organism>
<accession>A0A812RCL0</accession>